<keyword evidence="1" id="KW-0472">Membrane</keyword>
<dbReference type="EMBL" id="JACCBX010000002">
    <property type="protein sequence ID" value="NYE04043.1"/>
    <property type="molecule type" value="Genomic_DNA"/>
</dbReference>
<evidence type="ECO:0000313" key="4">
    <source>
        <dbReference type="Proteomes" id="UP000548423"/>
    </source>
</evidence>
<dbReference type="InterPro" id="IPR012854">
    <property type="entry name" value="Cu_amine_oxidase-like_N"/>
</dbReference>
<dbReference type="GO" id="GO:0008061">
    <property type="term" value="F:chitin binding"/>
    <property type="evidence" value="ECO:0007669"/>
    <property type="project" value="InterPro"/>
</dbReference>
<keyword evidence="1" id="KW-0812">Transmembrane</keyword>
<dbReference type="Pfam" id="PF07833">
    <property type="entry name" value="Cu_amine_oxidN1"/>
    <property type="match status" value="1"/>
</dbReference>
<dbReference type="PROSITE" id="PS51910">
    <property type="entry name" value="GH18_2"/>
    <property type="match status" value="1"/>
</dbReference>
<feature type="transmembrane region" description="Helical" evidence="1">
    <location>
        <begin position="16"/>
        <end position="40"/>
    </location>
</feature>
<dbReference type="InterPro" id="IPR029070">
    <property type="entry name" value="Chitinase_insertion_sf"/>
</dbReference>
<evidence type="ECO:0000256" key="1">
    <source>
        <dbReference type="SAM" id="Phobius"/>
    </source>
</evidence>
<dbReference type="Proteomes" id="UP000548423">
    <property type="component" value="Unassembled WGS sequence"/>
</dbReference>
<dbReference type="Gene3D" id="2.30.30.40">
    <property type="entry name" value="SH3 Domains"/>
    <property type="match status" value="1"/>
</dbReference>
<evidence type="ECO:0000313" key="3">
    <source>
        <dbReference type="EMBL" id="NYE04043.1"/>
    </source>
</evidence>
<feature type="domain" description="GH18" evidence="2">
    <location>
        <begin position="251"/>
        <end position="579"/>
    </location>
</feature>
<dbReference type="SUPFAM" id="SSF51445">
    <property type="entry name" value="(Trans)glycosidases"/>
    <property type="match status" value="1"/>
</dbReference>
<dbReference type="Pfam" id="PF00704">
    <property type="entry name" value="Glyco_hydro_18"/>
    <property type="match status" value="1"/>
</dbReference>
<name>A0A852T603_9BACI</name>
<dbReference type="SMART" id="SM00636">
    <property type="entry name" value="Glyco_18"/>
    <property type="match status" value="1"/>
</dbReference>
<dbReference type="SUPFAM" id="SSF55383">
    <property type="entry name" value="Copper amine oxidase, domain N"/>
    <property type="match status" value="1"/>
</dbReference>
<comment type="caution">
    <text evidence="3">The sequence shown here is derived from an EMBL/GenBank/DDBJ whole genome shotgun (WGS) entry which is preliminary data.</text>
</comment>
<dbReference type="Gene3D" id="3.10.50.10">
    <property type="match status" value="1"/>
</dbReference>
<reference evidence="4" key="1">
    <citation type="submission" date="2020-07" db="EMBL/GenBank/DDBJ databases">
        <authorList>
            <person name="Partida-Martinez L."/>
            <person name="Huntemann M."/>
            <person name="Clum A."/>
            <person name="Wang J."/>
            <person name="Palaniappan K."/>
            <person name="Ritter S."/>
            <person name="Chen I.-M."/>
            <person name="Stamatis D."/>
            <person name="Reddy T."/>
            <person name="O'Malley R."/>
            <person name="Daum C."/>
            <person name="Shapiro N."/>
            <person name="Ivanova N."/>
            <person name="Kyrpides N."/>
            <person name="Woyke T."/>
        </authorList>
    </citation>
    <scope>NUCLEOTIDE SEQUENCE [LARGE SCALE GENOMIC DNA]</scope>
    <source>
        <strain evidence="4">AT2.8</strain>
    </source>
</reference>
<dbReference type="Gene3D" id="3.30.457.10">
    <property type="entry name" value="Copper amine oxidase-like, N-terminal domain"/>
    <property type="match status" value="1"/>
</dbReference>
<dbReference type="GO" id="GO:0005975">
    <property type="term" value="P:carbohydrate metabolic process"/>
    <property type="evidence" value="ECO:0007669"/>
    <property type="project" value="InterPro"/>
</dbReference>
<organism evidence="3 4">
    <name type="scientific">Neobacillus niacini</name>
    <dbReference type="NCBI Taxonomy" id="86668"/>
    <lineage>
        <taxon>Bacteria</taxon>
        <taxon>Bacillati</taxon>
        <taxon>Bacillota</taxon>
        <taxon>Bacilli</taxon>
        <taxon>Bacillales</taxon>
        <taxon>Bacillaceae</taxon>
        <taxon>Neobacillus</taxon>
    </lineage>
</organism>
<dbReference type="InterPro" id="IPR036582">
    <property type="entry name" value="Mao_N_sf"/>
</dbReference>
<dbReference type="AlphaFoldDB" id="A0A852T603"/>
<dbReference type="PANTHER" id="PTHR46066:SF2">
    <property type="entry name" value="CHITINASE DOMAIN-CONTAINING PROTEIN 1"/>
    <property type="match status" value="1"/>
</dbReference>
<dbReference type="InterPro" id="IPR001223">
    <property type="entry name" value="Glyco_hydro18_cat"/>
</dbReference>
<dbReference type="PANTHER" id="PTHR46066">
    <property type="entry name" value="CHITINASE DOMAIN-CONTAINING PROTEIN 1 FAMILY MEMBER"/>
    <property type="match status" value="1"/>
</dbReference>
<reference evidence="4" key="2">
    <citation type="submission" date="2020-08" db="EMBL/GenBank/DDBJ databases">
        <title>The Agave Microbiome: Exploring the role of microbial communities in plant adaptations to desert environments.</title>
        <authorList>
            <person name="Partida-Martinez L.P."/>
        </authorList>
    </citation>
    <scope>NUCLEOTIDE SEQUENCE [LARGE SCALE GENOMIC DNA]</scope>
    <source>
        <strain evidence="4">AT2.8</strain>
    </source>
</reference>
<sequence>MAQIEYQKKKSLSPKWILGGLMIAILFIASSILFLLYPFASKERLTYFTEKNPILFEGSQRGNALIEGDSIFLPLTFMQENIDNSIIYDEKSKSIIITTAEKVIQMPTDSLTFFVNQQPVELQVSPIILKEGKIYVALDPLLAYYPIQFKILEETGAVWIQKNGDHYVQGEITAEDVHPEKLRLRLNPSLKAPYTAEMSKKETVMIEAEEEDYYLVRKENGVSGYINKKYVNKNKEVTITISQKNETASIPNINGPIQLTWEAVYTKNPDHTQIPDMTGVNVVSPTWFSLTGNDGTISNIASLEYSKWAQSKGYQVWGLFSNAFDPVLTHEALKDFATRQKIIVQLLHFSQMYQLQGINFDIENVYPADGPLVTQLMREAAPYLHEAGLVVSMDITFYAGENNNWSSFYEREKLASIVDYLIIMAYDEHPGSSPVAGSVSSLPWVETNLQNLLKEVPKEKLILGVPLYTRLWKEQINEDGTTEVSSQSMSMAKVKEWLAEKGIQPVYDEASGQNYAEYHAEDENATYKVWIEDELSLTKRANLTANYQLAGMASWSRAFGDQTAWTAMSIDPNKAVTQK</sequence>
<protein>
    <submittedName>
        <fullName evidence="3">Spore germination protein YaaH</fullName>
    </submittedName>
</protein>
<keyword evidence="1" id="KW-1133">Transmembrane helix</keyword>
<dbReference type="InterPro" id="IPR011583">
    <property type="entry name" value="Chitinase_II/V-like_cat"/>
</dbReference>
<dbReference type="InterPro" id="IPR017853">
    <property type="entry name" value="GH"/>
</dbReference>
<gene>
    <name evidence="3" type="ORF">F4694_000787</name>
</gene>
<proteinExistence type="predicted"/>
<accession>A0A852T603</accession>
<evidence type="ECO:0000259" key="2">
    <source>
        <dbReference type="PROSITE" id="PS51910"/>
    </source>
</evidence>
<dbReference type="Gene3D" id="3.20.20.80">
    <property type="entry name" value="Glycosidases"/>
    <property type="match status" value="1"/>
</dbReference>